<protein>
    <recommendedName>
        <fullName evidence="1">MobA-like NTP transferase domain-containing protein</fullName>
    </recommendedName>
</protein>
<keyword evidence="3" id="KW-1185">Reference proteome</keyword>
<evidence type="ECO:0000313" key="2">
    <source>
        <dbReference type="EMBL" id="BBX87416.1"/>
    </source>
</evidence>
<dbReference type="SUPFAM" id="SSF53448">
    <property type="entry name" value="Nucleotide-diphospho-sugar transferases"/>
    <property type="match status" value="1"/>
</dbReference>
<dbReference type="PANTHER" id="PTHR43777:SF1">
    <property type="entry name" value="MOLYBDENUM COFACTOR CYTIDYLYLTRANSFERASE"/>
    <property type="match status" value="1"/>
</dbReference>
<dbReference type="EMBL" id="AP022577">
    <property type="protein sequence ID" value="BBX87416.1"/>
    <property type="molecule type" value="Genomic_DNA"/>
</dbReference>
<sequence length="230" mass="23938">MSHSITSSSRETRSIWKLLTDGFLRDGFSPEAGIVRLMGPPDDPRVAGLLLAAGAGRRFGMPKALVPGAIERAVDALWSGGCTSVAVALGAGYERAAALVPDTASIIEVAGWEEGIAASLRAGLSAIDADAALIHFVDLPDVGPGVVARLRALANREQLARATYSGTPGHPVVIGRNHWTRVIAGARGDHGARDYLNSVGALDVPCEDLATGIDTDTPHGEWPTHRGAAR</sequence>
<evidence type="ECO:0000313" key="3">
    <source>
        <dbReference type="Proteomes" id="UP000465609"/>
    </source>
</evidence>
<proteinExistence type="predicted"/>
<dbReference type="InterPro" id="IPR025877">
    <property type="entry name" value="MobA-like_NTP_Trfase"/>
</dbReference>
<evidence type="ECO:0000259" key="1">
    <source>
        <dbReference type="Pfam" id="PF12804"/>
    </source>
</evidence>
<dbReference type="InterPro" id="IPR029044">
    <property type="entry name" value="Nucleotide-diphossugar_trans"/>
</dbReference>
<dbReference type="PANTHER" id="PTHR43777">
    <property type="entry name" value="MOLYBDENUM COFACTOR CYTIDYLYLTRANSFERASE"/>
    <property type="match status" value="1"/>
</dbReference>
<dbReference type="Pfam" id="PF12804">
    <property type="entry name" value="NTP_transf_3"/>
    <property type="match status" value="1"/>
</dbReference>
<accession>A0ABM7IKU4</accession>
<gene>
    <name evidence="2" type="ORF">MAUB_52890</name>
</gene>
<dbReference type="Proteomes" id="UP000465609">
    <property type="component" value="Chromosome"/>
</dbReference>
<feature type="domain" description="MobA-like NTP transferase" evidence="1">
    <location>
        <begin position="48"/>
        <end position="198"/>
    </location>
</feature>
<reference evidence="2 3" key="1">
    <citation type="journal article" date="2019" name="Emerg. Microbes Infect.">
        <title>Comprehensive subspecies identification of 175 nontuberculous mycobacteria species based on 7547 genomic profiles.</title>
        <authorList>
            <person name="Matsumoto Y."/>
            <person name="Kinjo T."/>
            <person name="Motooka D."/>
            <person name="Nabeya D."/>
            <person name="Jung N."/>
            <person name="Uechi K."/>
            <person name="Horii T."/>
            <person name="Iida T."/>
            <person name="Fujita J."/>
            <person name="Nakamura S."/>
        </authorList>
    </citation>
    <scope>NUCLEOTIDE SEQUENCE [LARGE SCALE GENOMIC DNA]</scope>
    <source>
        <strain evidence="2 3">JCM 15296</strain>
    </source>
</reference>
<name>A0ABM7IKU4_9MYCO</name>
<organism evidence="2 3">
    <name type="scientific">Mycolicibacterium aubagnense</name>
    <dbReference type="NCBI Taxonomy" id="319707"/>
    <lineage>
        <taxon>Bacteria</taxon>
        <taxon>Bacillati</taxon>
        <taxon>Actinomycetota</taxon>
        <taxon>Actinomycetes</taxon>
        <taxon>Mycobacteriales</taxon>
        <taxon>Mycobacteriaceae</taxon>
        <taxon>Mycolicibacterium</taxon>
    </lineage>
</organism>
<dbReference type="Gene3D" id="3.90.550.10">
    <property type="entry name" value="Spore Coat Polysaccharide Biosynthesis Protein SpsA, Chain A"/>
    <property type="match status" value="1"/>
</dbReference>